<feature type="repeat" description="WD" evidence="3">
    <location>
        <begin position="140"/>
        <end position="187"/>
    </location>
</feature>
<dbReference type="Pfam" id="PF00400">
    <property type="entry name" value="WD40"/>
    <property type="match status" value="6"/>
</dbReference>
<dbReference type="InterPro" id="IPR036322">
    <property type="entry name" value="WD40_repeat_dom_sf"/>
</dbReference>
<dbReference type="InterPro" id="IPR019775">
    <property type="entry name" value="WD40_repeat_CS"/>
</dbReference>
<dbReference type="PROSITE" id="PS00678">
    <property type="entry name" value="WD_REPEATS_1"/>
    <property type="match status" value="4"/>
</dbReference>
<feature type="repeat" description="WD" evidence="3">
    <location>
        <begin position="296"/>
        <end position="339"/>
    </location>
</feature>
<dbReference type="InterPro" id="IPR015943">
    <property type="entry name" value="WD40/YVTN_repeat-like_dom_sf"/>
</dbReference>
<comment type="caution">
    <text evidence="4">The sequence shown here is derived from an EMBL/GenBank/DDBJ whole genome shotgun (WGS) entry which is preliminary data.</text>
</comment>
<keyword evidence="1 3" id="KW-0853">WD repeat</keyword>
<reference evidence="4 5" key="1">
    <citation type="journal article" date="2013" name="Curr. Biol.">
        <title>The Genome of the Foraminiferan Reticulomyxa filosa.</title>
        <authorList>
            <person name="Glockner G."/>
            <person name="Hulsmann N."/>
            <person name="Schleicher M."/>
            <person name="Noegel A.A."/>
            <person name="Eichinger L."/>
            <person name="Gallinger C."/>
            <person name="Pawlowski J."/>
            <person name="Sierra R."/>
            <person name="Euteneuer U."/>
            <person name="Pillet L."/>
            <person name="Moustafa A."/>
            <person name="Platzer M."/>
            <person name="Groth M."/>
            <person name="Szafranski K."/>
            <person name="Schliwa M."/>
        </authorList>
    </citation>
    <scope>NUCLEOTIDE SEQUENCE [LARGE SCALE GENOMIC DNA]</scope>
</reference>
<dbReference type="PROSITE" id="PS50294">
    <property type="entry name" value="WD_REPEATS_REGION"/>
    <property type="match status" value="4"/>
</dbReference>
<dbReference type="PROSITE" id="PS50082">
    <property type="entry name" value="WD_REPEATS_2"/>
    <property type="match status" value="6"/>
</dbReference>
<feature type="repeat" description="WD" evidence="3">
    <location>
        <begin position="269"/>
        <end position="295"/>
    </location>
</feature>
<evidence type="ECO:0000313" key="5">
    <source>
        <dbReference type="Proteomes" id="UP000023152"/>
    </source>
</evidence>
<gene>
    <name evidence="4" type="ORF">RFI_25621</name>
</gene>
<dbReference type="SUPFAM" id="SSF50978">
    <property type="entry name" value="WD40 repeat-like"/>
    <property type="match status" value="1"/>
</dbReference>
<dbReference type="InterPro" id="IPR020472">
    <property type="entry name" value="WD40_PAC1"/>
</dbReference>
<dbReference type="Proteomes" id="UP000023152">
    <property type="component" value="Unassembled WGS sequence"/>
</dbReference>
<organism evidence="4 5">
    <name type="scientific">Reticulomyxa filosa</name>
    <dbReference type="NCBI Taxonomy" id="46433"/>
    <lineage>
        <taxon>Eukaryota</taxon>
        <taxon>Sar</taxon>
        <taxon>Rhizaria</taxon>
        <taxon>Retaria</taxon>
        <taxon>Foraminifera</taxon>
        <taxon>Monothalamids</taxon>
        <taxon>Reticulomyxidae</taxon>
        <taxon>Reticulomyxa</taxon>
    </lineage>
</organism>
<dbReference type="PRINTS" id="PR00320">
    <property type="entry name" value="GPROTEINBRPT"/>
</dbReference>
<name>X6MFD8_RETFI</name>
<feature type="repeat" description="WD" evidence="3">
    <location>
        <begin position="188"/>
        <end position="231"/>
    </location>
</feature>
<evidence type="ECO:0000256" key="1">
    <source>
        <dbReference type="ARBA" id="ARBA00022574"/>
    </source>
</evidence>
<dbReference type="EMBL" id="ASPP01022083">
    <property type="protein sequence ID" value="ETO11755.1"/>
    <property type="molecule type" value="Genomic_DNA"/>
</dbReference>
<protein>
    <submittedName>
        <fullName evidence="4">WD-40 repeat-containing protein</fullName>
    </submittedName>
</protein>
<evidence type="ECO:0000313" key="4">
    <source>
        <dbReference type="EMBL" id="ETO11755.1"/>
    </source>
</evidence>
<dbReference type="CDD" id="cd00200">
    <property type="entry name" value="WD40"/>
    <property type="match status" value="1"/>
</dbReference>
<dbReference type="AlphaFoldDB" id="X6MFD8"/>
<feature type="repeat" description="WD" evidence="3">
    <location>
        <begin position="96"/>
        <end position="139"/>
    </location>
</feature>
<proteinExistence type="predicted"/>
<dbReference type="PANTHER" id="PTHR19848:SF8">
    <property type="entry name" value="F-BOX AND WD REPEAT DOMAIN CONTAINING 7"/>
    <property type="match status" value="1"/>
</dbReference>
<evidence type="ECO:0000256" key="2">
    <source>
        <dbReference type="ARBA" id="ARBA00022737"/>
    </source>
</evidence>
<dbReference type="SMART" id="SM00320">
    <property type="entry name" value="WD40"/>
    <property type="match status" value="6"/>
</dbReference>
<dbReference type="PANTHER" id="PTHR19848">
    <property type="entry name" value="WD40 REPEAT PROTEIN"/>
    <property type="match status" value="1"/>
</dbReference>
<keyword evidence="5" id="KW-1185">Reference proteome</keyword>
<feature type="repeat" description="WD" evidence="3">
    <location>
        <begin position="340"/>
        <end position="384"/>
    </location>
</feature>
<dbReference type="OrthoDB" id="361494at2759"/>
<dbReference type="InterPro" id="IPR001680">
    <property type="entry name" value="WD40_rpt"/>
</dbReference>
<keyword evidence="2" id="KW-0677">Repeat</keyword>
<sequence>MKNLGNDKQGLIQPALVSFLSSFQKLAVFNFYCVVCDLRLQKPKEEEMKLIIQYWIRTLKIKLVWTYDFEKFIVNYANTTLMLDAFCSSSKLRKTFTGHTNVVNSVDFSTFDDGQFICSGSSDQIIRIWDVDTDKQIQSFNGHLNPVYCVKFSPYHYHKSHRNVVCSSSYGKAILFWDIKDNKQLQIFKGHNEGVYGLEFSQFNGGRYLCSGSGDSTIRLWDVETSKSLHVFNGHKDTARCVDISPLQSNNNNDNNNNKMNNIGVIGGNGYTICSGSYDDTISIWDIETAKRLIEFKGHEHAVISVKYGSNELANTILSGSNDRVVCLWDIRSGKLIREFYGHKNHVTAVAYSPFVVNNTKIGGSSNVLCSGSSDNTIRFWDVRLNMKEVFLIRGENECGITSLKFISLKKKGEDNKSTSNYTYDLNLCFGSYQGPVCIWG</sequence>
<dbReference type="Gene3D" id="2.130.10.10">
    <property type="entry name" value="YVTN repeat-like/Quinoprotein amine dehydrogenase"/>
    <property type="match status" value="2"/>
</dbReference>
<evidence type="ECO:0000256" key="3">
    <source>
        <dbReference type="PROSITE-ProRule" id="PRU00221"/>
    </source>
</evidence>
<accession>X6MFD8</accession>